<keyword evidence="1" id="KW-0812">Transmembrane</keyword>
<keyword evidence="1" id="KW-0472">Membrane</keyword>
<dbReference type="AlphaFoldDB" id="A0A2H0VFT5"/>
<dbReference type="Proteomes" id="UP000231466">
    <property type="component" value="Unassembled WGS sequence"/>
</dbReference>
<reference evidence="3" key="1">
    <citation type="submission" date="2017-09" db="EMBL/GenBank/DDBJ databases">
        <title>Depth-based differentiation of microbial function through sediment-hosted aquifers and enrichment of novel symbionts in the deep terrestrial subsurface.</title>
        <authorList>
            <person name="Probst A.J."/>
            <person name="Ladd B."/>
            <person name="Jarett J.K."/>
            <person name="Geller-Mcgrath D.E."/>
            <person name="Sieber C.M.K."/>
            <person name="Emerson J.B."/>
            <person name="Anantharaman K."/>
            <person name="Thomas B.C."/>
            <person name="Malmstrom R."/>
            <person name="Stieglmeier M."/>
            <person name="Klingl A."/>
            <person name="Woyke T."/>
            <person name="Ryan C.M."/>
            <person name="Banfield J.F."/>
        </authorList>
    </citation>
    <scope>NUCLEOTIDE SEQUENCE [LARGE SCALE GENOMIC DNA]</scope>
</reference>
<comment type="caution">
    <text evidence="2">The sequence shown here is derived from an EMBL/GenBank/DDBJ whole genome shotgun (WGS) entry which is preliminary data.</text>
</comment>
<keyword evidence="1" id="KW-1133">Transmembrane helix</keyword>
<evidence type="ECO:0000313" key="3">
    <source>
        <dbReference type="Proteomes" id="UP000231466"/>
    </source>
</evidence>
<protein>
    <submittedName>
        <fullName evidence="2">Uncharacterized protein</fullName>
    </submittedName>
</protein>
<dbReference type="EMBL" id="PFAH01000008">
    <property type="protein sequence ID" value="PIR97923.1"/>
    <property type="molecule type" value="Genomic_DNA"/>
</dbReference>
<gene>
    <name evidence="2" type="ORF">COT89_02535</name>
</gene>
<feature type="transmembrane region" description="Helical" evidence="1">
    <location>
        <begin position="50"/>
        <end position="71"/>
    </location>
</feature>
<evidence type="ECO:0000313" key="2">
    <source>
        <dbReference type="EMBL" id="PIR97923.1"/>
    </source>
</evidence>
<organism evidence="2 3">
    <name type="scientific">Candidatus Colwellbacteria bacterium CG10_big_fil_rev_8_21_14_0_10_42_22</name>
    <dbReference type="NCBI Taxonomy" id="1974540"/>
    <lineage>
        <taxon>Bacteria</taxon>
        <taxon>Candidatus Colwelliibacteriota</taxon>
    </lineage>
</organism>
<evidence type="ECO:0000256" key="1">
    <source>
        <dbReference type="SAM" id="Phobius"/>
    </source>
</evidence>
<sequence>MEHRAMNQLERDYTYRLDLVKAICEQHGYESQDCQQSMEIWQIQHNLNVMFHYASQTFWFFLLGLFLFWIYTKAVVNKLKNLASENEAKKED</sequence>
<name>A0A2H0VFT5_9BACT</name>
<proteinExistence type="predicted"/>
<accession>A0A2H0VFT5</accession>